<feature type="transmembrane region" description="Helical" evidence="7">
    <location>
        <begin position="12"/>
        <end position="35"/>
    </location>
</feature>
<dbReference type="OrthoDB" id="6131345at2759"/>
<dbReference type="PANTHER" id="PTHR19282">
    <property type="entry name" value="TETRASPANIN"/>
    <property type="match status" value="1"/>
</dbReference>
<dbReference type="Proteomes" id="UP000005408">
    <property type="component" value="Unassembled WGS sequence"/>
</dbReference>
<comment type="subcellular location">
    <subcellularLocation>
        <location evidence="1 7">Membrane</location>
        <topology evidence="1 7">Multi-pass membrane protein</topology>
    </subcellularLocation>
</comment>
<keyword evidence="6" id="KW-1015">Disulfide bond</keyword>
<dbReference type="EnsemblMetazoa" id="G26134.9">
    <property type="protein sequence ID" value="G26134.9:cds"/>
    <property type="gene ID" value="G26134"/>
</dbReference>
<evidence type="ECO:0000256" key="1">
    <source>
        <dbReference type="ARBA" id="ARBA00004141"/>
    </source>
</evidence>
<dbReference type="PIRSF" id="PIRSF002419">
    <property type="entry name" value="Tetraspanin"/>
    <property type="match status" value="1"/>
</dbReference>
<organism evidence="8 9">
    <name type="scientific">Magallana gigas</name>
    <name type="common">Pacific oyster</name>
    <name type="synonym">Crassostrea gigas</name>
    <dbReference type="NCBI Taxonomy" id="29159"/>
    <lineage>
        <taxon>Eukaryota</taxon>
        <taxon>Metazoa</taxon>
        <taxon>Spiralia</taxon>
        <taxon>Lophotrochozoa</taxon>
        <taxon>Mollusca</taxon>
        <taxon>Bivalvia</taxon>
        <taxon>Autobranchia</taxon>
        <taxon>Pteriomorphia</taxon>
        <taxon>Ostreida</taxon>
        <taxon>Ostreoidea</taxon>
        <taxon>Ostreidae</taxon>
        <taxon>Magallana</taxon>
    </lineage>
</organism>
<dbReference type="InterPro" id="IPR000301">
    <property type="entry name" value="Tetraspanin_animals"/>
</dbReference>
<keyword evidence="9" id="KW-1185">Reference proteome</keyword>
<dbReference type="OMA" id="TTAWNET"/>
<comment type="similarity">
    <text evidence="2 7">Belongs to the tetraspanin (TM4SF) family.</text>
</comment>
<dbReference type="GO" id="GO:0016020">
    <property type="term" value="C:membrane"/>
    <property type="evidence" value="ECO:0007669"/>
    <property type="project" value="UniProtKB-SubCell"/>
</dbReference>
<dbReference type="EnsemblMetazoa" id="G26134.11">
    <property type="protein sequence ID" value="G26134.11:cds"/>
    <property type="gene ID" value="G26134"/>
</dbReference>
<dbReference type="PRINTS" id="PR00259">
    <property type="entry name" value="TMFOUR"/>
</dbReference>
<keyword evidence="4 7" id="KW-1133">Transmembrane helix</keyword>
<evidence type="ECO:0000313" key="9">
    <source>
        <dbReference type="Proteomes" id="UP000005408"/>
    </source>
</evidence>
<feature type="transmembrane region" description="Helical" evidence="7">
    <location>
        <begin position="95"/>
        <end position="117"/>
    </location>
</feature>
<keyword evidence="5 7" id="KW-0472">Membrane</keyword>
<evidence type="ECO:0000256" key="3">
    <source>
        <dbReference type="ARBA" id="ARBA00022692"/>
    </source>
</evidence>
<feature type="transmembrane region" description="Helical" evidence="7">
    <location>
        <begin position="246"/>
        <end position="269"/>
    </location>
</feature>
<dbReference type="InterPro" id="IPR018499">
    <property type="entry name" value="Tetraspanin/Peripherin"/>
</dbReference>
<accession>A0A8W8L118</accession>
<sequence length="275" mass="29925">MAQGGCSKLGKVFLVIINLVFLVLGLGLLIAGVLVKINALSSDVTPALNSVEVAGYKLGDLANNLSIVFIVIGAFIVLVSGLGLIGGCCEVRWMLVVYAILVLILLIMKIAAVALWFKMRTDFEETVKEELFKSLNDEYENDFLNSTNPISNAWNYAFLTFDCCGVNPVMNKTDNDFTATPWCTKDPGTCHQMGGTMIPRSCCTGVDQSNYIANANPECYRDVKGKYNEMGCYDAVKDLISTYGNVFIAISIVVMVVEVFAVLFAIIICRQAGSD</sequence>
<evidence type="ECO:0000256" key="6">
    <source>
        <dbReference type="PIRSR" id="PIRSR002419-1"/>
    </source>
</evidence>
<evidence type="ECO:0000256" key="2">
    <source>
        <dbReference type="ARBA" id="ARBA00006840"/>
    </source>
</evidence>
<dbReference type="AlphaFoldDB" id="A0A8W8L118"/>
<feature type="disulfide bond" evidence="6">
    <location>
        <begin position="164"/>
        <end position="183"/>
    </location>
</feature>
<dbReference type="SUPFAM" id="SSF48652">
    <property type="entry name" value="Tetraspanin"/>
    <property type="match status" value="1"/>
</dbReference>
<dbReference type="Gene3D" id="1.10.1450.10">
    <property type="entry name" value="Tetraspanin"/>
    <property type="match status" value="1"/>
</dbReference>
<evidence type="ECO:0000256" key="4">
    <source>
        <dbReference type="ARBA" id="ARBA00022989"/>
    </source>
</evidence>
<dbReference type="Pfam" id="PF00335">
    <property type="entry name" value="Tetraspanin"/>
    <property type="match status" value="1"/>
</dbReference>
<keyword evidence="3 7" id="KW-0812">Transmembrane</keyword>
<evidence type="ECO:0000256" key="7">
    <source>
        <dbReference type="RuleBase" id="RU361218"/>
    </source>
</evidence>
<dbReference type="InterPro" id="IPR008952">
    <property type="entry name" value="Tetraspanin_EC2_sf"/>
</dbReference>
<name>A0A8W8L118_MAGGI</name>
<reference evidence="8" key="1">
    <citation type="submission" date="2022-08" db="UniProtKB">
        <authorList>
            <consortium name="EnsemblMetazoa"/>
        </authorList>
    </citation>
    <scope>IDENTIFICATION</scope>
    <source>
        <strain evidence="8">05x7-T-G4-1.051#20</strain>
    </source>
</reference>
<evidence type="ECO:0000313" key="8">
    <source>
        <dbReference type="EnsemblMetazoa" id="G26134.9:cds"/>
    </source>
</evidence>
<feature type="transmembrane region" description="Helical" evidence="7">
    <location>
        <begin position="65"/>
        <end position="88"/>
    </location>
</feature>
<protein>
    <recommendedName>
        <fullName evidence="7">Tetraspanin</fullName>
    </recommendedName>
</protein>
<evidence type="ECO:0000256" key="5">
    <source>
        <dbReference type="ARBA" id="ARBA00023136"/>
    </source>
</evidence>
<proteinExistence type="inferred from homology"/>